<proteinExistence type="predicted"/>
<dbReference type="RefSeq" id="WP_272447837.1">
    <property type="nucleotide sequence ID" value="NZ_JAMQKC010000049.1"/>
</dbReference>
<comment type="caution">
    <text evidence="2">The sequence shown here is derived from an EMBL/GenBank/DDBJ whole genome shotgun (WGS) entry which is preliminary data.</text>
</comment>
<organism evidence="2 3">
    <name type="scientific">Aquibacillus salsiterrae</name>
    <dbReference type="NCBI Taxonomy" id="2950439"/>
    <lineage>
        <taxon>Bacteria</taxon>
        <taxon>Bacillati</taxon>
        <taxon>Bacillota</taxon>
        <taxon>Bacilli</taxon>
        <taxon>Bacillales</taxon>
        <taxon>Bacillaceae</taxon>
        <taxon>Aquibacillus</taxon>
    </lineage>
</organism>
<dbReference type="Proteomes" id="UP001145069">
    <property type="component" value="Unassembled WGS sequence"/>
</dbReference>
<evidence type="ECO:0000313" key="3">
    <source>
        <dbReference type="Proteomes" id="UP001145069"/>
    </source>
</evidence>
<accession>A0A9X3WGT1</accession>
<reference evidence="2" key="1">
    <citation type="submission" date="2022-06" db="EMBL/GenBank/DDBJ databases">
        <title>Aquibacillus sp. a new bacterium isolated from soil saline samples.</title>
        <authorList>
            <person name="Galisteo C."/>
            <person name="De La Haba R."/>
            <person name="Sanchez-Porro C."/>
            <person name="Ventosa A."/>
        </authorList>
    </citation>
    <scope>NUCLEOTIDE SEQUENCE</scope>
    <source>
        <strain evidence="2">3ASR75-54</strain>
    </source>
</reference>
<keyword evidence="3" id="KW-1185">Reference proteome</keyword>
<gene>
    <name evidence="2" type="ORF">NC799_18085</name>
</gene>
<feature type="domain" description="DUF5348" evidence="1">
    <location>
        <begin position="5"/>
        <end position="71"/>
    </location>
</feature>
<evidence type="ECO:0000259" key="1">
    <source>
        <dbReference type="Pfam" id="PF17295"/>
    </source>
</evidence>
<dbReference type="EMBL" id="JAMQKC010000049">
    <property type="protein sequence ID" value="MDC3418738.1"/>
    <property type="molecule type" value="Genomic_DNA"/>
</dbReference>
<dbReference type="AlphaFoldDB" id="A0A9X3WGT1"/>
<protein>
    <submittedName>
        <fullName evidence="2">DUF5348 domain-containing protein</fullName>
    </submittedName>
</protein>
<name>A0A9X3WGT1_9BACI</name>
<sequence length="72" mass="8683">MNKTRMRYDQGRDQWFVNLDGREYVLHCGESFELYIGSNALLCQLELASKWYVIMGNTRFDLREHDQYMVNL</sequence>
<dbReference type="InterPro" id="IPR035255">
    <property type="entry name" value="DUF5348"/>
</dbReference>
<dbReference type="Pfam" id="PF17295">
    <property type="entry name" value="DUF5348"/>
    <property type="match status" value="1"/>
</dbReference>
<evidence type="ECO:0000313" key="2">
    <source>
        <dbReference type="EMBL" id="MDC3418738.1"/>
    </source>
</evidence>
<dbReference type="Gene3D" id="2.40.10.390">
    <property type="match status" value="1"/>
</dbReference>